<dbReference type="STRING" id="1912961.BU204_21970"/>
<dbReference type="Proteomes" id="UP000185596">
    <property type="component" value="Unassembled WGS sequence"/>
</dbReference>
<feature type="domain" description="HAMP" evidence="8">
    <location>
        <begin position="217"/>
        <end position="269"/>
    </location>
</feature>
<evidence type="ECO:0000313" key="10">
    <source>
        <dbReference type="Proteomes" id="UP000185596"/>
    </source>
</evidence>
<dbReference type="InterPro" id="IPR047347">
    <property type="entry name" value="YvaQ-like_sensor"/>
</dbReference>
<dbReference type="GO" id="GO:0004888">
    <property type="term" value="F:transmembrane signaling receptor activity"/>
    <property type="evidence" value="ECO:0007669"/>
    <property type="project" value="InterPro"/>
</dbReference>
<protein>
    <recommendedName>
        <fullName evidence="11">Methyl-accepting chemotaxis protein</fullName>
    </recommendedName>
</protein>
<evidence type="ECO:0000256" key="3">
    <source>
        <dbReference type="ARBA" id="ARBA00023224"/>
    </source>
</evidence>
<dbReference type="Pfam" id="PF12729">
    <property type="entry name" value="4HB_MCP_1"/>
    <property type="match status" value="1"/>
</dbReference>
<sequence length="532" mass="55942">MQLSNMKISRRLGIGFGVVVLGMVVLTGVGVTRVEAINDRLSTINDNNSVKQRYAINFRGSVHDRAISLRDVVLATTPADVRTEVDTIATLAGNYADSATKMDEIFADASKVNAEEKADLAAIQAIEAKTLPLIDQVISLRDAGRNEQALAVLTEQAKPQFIAWLASINKLIDLEEAMNQENSADARSIADHFLMLMLLMCALAVLLGVLVAWWLTRGITRPLAKASEVMSAVADGDLTRRIDGMSNDEIGQLGRSMNGALARISEVLVAFSTSADRLGKASERIGGLSQRMAGTTQESSTQAEAVATAAGEVSRNVHAVATGSEEMGLSIRQIAQNAAEAASVAAQAVTAMEGTTMTVERLGDSSRTIGDVVKVISSIAEQTNLLALNATIESARAGEAGKGFAVVANEVKELSQETARATEDISGRIEAIQADTTKAVSAISEVANVIGQMNSYQQSIAAAVEEQTATTSEMNRSVTEAATGSQDIAGNITGVAAAARAASEEVEESQRAADELAAVSGQLQTLVGQFRF</sequence>
<keyword evidence="10" id="KW-1185">Reference proteome</keyword>
<dbReference type="PROSITE" id="PS50111">
    <property type="entry name" value="CHEMOTAXIS_TRANSDUC_2"/>
    <property type="match status" value="1"/>
</dbReference>
<evidence type="ECO:0000259" key="8">
    <source>
        <dbReference type="PROSITE" id="PS50885"/>
    </source>
</evidence>
<dbReference type="AlphaFoldDB" id="A0A1Q8CM69"/>
<dbReference type="Pfam" id="PF00015">
    <property type="entry name" value="MCPsignal"/>
    <property type="match status" value="1"/>
</dbReference>
<dbReference type="EMBL" id="MSIE01000041">
    <property type="protein sequence ID" value="OLF15431.1"/>
    <property type="molecule type" value="Genomic_DNA"/>
</dbReference>
<keyword evidence="2 6" id="KW-1133">Transmembrane helix</keyword>
<evidence type="ECO:0000256" key="2">
    <source>
        <dbReference type="ARBA" id="ARBA00022989"/>
    </source>
</evidence>
<name>A0A1Q8CM69_9PSEU</name>
<reference evidence="9 10" key="1">
    <citation type="submission" date="2016-12" db="EMBL/GenBank/DDBJ databases">
        <title>The draft genome sequence of Actinophytocola sp. 11-183.</title>
        <authorList>
            <person name="Wang W."/>
            <person name="Yuan L."/>
        </authorList>
    </citation>
    <scope>NUCLEOTIDE SEQUENCE [LARGE SCALE GENOMIC DNA]</scope>
    <source>
        <strain evidence="9 10">11-183</strain>
    </source>
</reference>
<organism evidence="9 10">
    <name type="scientific">Actinophytocola xanthii</name>
    <dbReference type="NCBI Taxonomy" id="1912961"/>
    <lineage>
        <taxon>Bacteria</taxon>
        <taxon>Bacillati</taxon>
        <taxon>Actinomycetota</taxon>
        <taxon>Actinomycetes</taxon>
        <taxon>Pseudonocardiales</taxon>
        <taxon>Pseudonocardiaceae</taxon>
    </lineage>
</organism>
<dbReference type="CDD" id="cd06225">
    <property type="entry name" value="HAMP"/>
    <property type="match status" value="1"/>
</dbReference>
<keyword evidence="1 6" id="KW-0812">Transmembrane</keyword>
<dbReference type="PRINTS" id="PR00260">
    <property type="entry name" value="CHEMTRNSDUCR"/>
</dbReference>
<accession>A0A1Q8CM69</accession>
<dbReference type="PANTHER" id="PTHR32089">
    <property type="entry name" value="METHYL-ACCEPTING CHEMOTAXIS PROTEIN MCPB"/>
    <property type="match status" value="1"/>
</dbReference>
<dbReference type="GO" id="GO:0016020">
    <property type="term" value="C:membrane"/>
    <property type="evidence" value="ECO:0007669"/>
    <property type="project" value="InterPro"/>
</dbReference>
<feature type="domain" description="Methyl-accepting transducer" evidence="7">
    <location>
        <begin position="274"/>
        <end position="517"/>
    </location>
</feature>
<dbReference type="RefSeq" id="WP_075127611.1">
    <property type="nucleotide sequence ID" value="NZ_MSIE01000041.1"/>
</dbReference>
<dbReference type="CDD" id="cd19411">
    <property type="entry name" value="MCP2201-like_sensor"/>
    <property type="match status" value="1"/>
</dbReference>
<feature type="transmembrane region" description="Helical" evidence="6">
    <location>
        <begin position="193"/>
        <end position="215"/>
    </location>
</feature>
<evidence type="ECO:0000259" key="7">
    <source>
        <dbReference type="PROSITE" id="PS50111"/>
    </source>
</evidence>
<dbReference type="InterPro" id="IPR024478">
    <property type="entry name" value="HlyB_4HB_MCP"/>
</dbReference>
<proteinExistence type="inferred from homology"/>
<dbReference type="PROSITE" id="PS50885">
    <property type="entry name" value="HAMP"/>
    <property type="match status" value="1"/>
</dbReference>
<keyword evidence="3 5" id="KW-0807">Transducer</keyword>
<evidence type="ECO:0000256" key="4">
    <source>
        <dbReference type="ARBA" id="ARBA00029447"/>
    </source>
</evidence>
<feature type="transmembrane region" description="Helical" evidence="6">
    <location>
        <begin position="12"/>
        <end position="31"/>
    </location>
</feature>
<dbReference type="Gene3D" id="1.10.287.950">
    <property type="entry name" value="Methyl-accepting chemotaxis protein"/>
    <property type="match status" value="1"/>
</dbReference>
<comment type="caution">
    <text evidence="9">The sequence shown here is derived from an EMBL/GenBank/DDBJ whole genome shotgun (WGS) entry which is preliminary data.</text>
</comment>
<evidence type="ECO:0000313" key="9">
    <source>
        <dbReference type="EMBL" id="OLF15431.1"/>
    </source>
</evidence>
<dbReference type="SMART" id="SM00304">
    <property type="entry name" value="HAMP"/>
    <property type="match status" value="1"/>
</dbReference>
<dbReference type="GO" id="GO:0007165">
    <property type="term" value="P:signal transduction"/>
    <property type="evidence" value="ECO:0007669"/>
    <property type="project" value="UniProtKB-KW"/>
</dbReference>
<gene>
    <name evidence="9" type="ORF">BU204_21970</name>
</gene>
<evidence type="ECO:0000256" key="6">
    <source>
        <dbReference type="SAM" id="Phobius"/>
    </source>
</evidence>
<dbReference type="OrthoDB" id="5177055at2"/>
<evidence type="ECO:0000256" key="1">
    <source>
        <dbReference type="ARBA" id="ARBA00022692"/>
    </source>
</evidence>
<dbReference type="InterPro" id="IPR004090">
    <property type="entry name" value="Chemotax_Me-accpt_rcpt"/>
</dbReference>
<dbReference type="PANTHER" id="PTHR32089:SF112">
    <property type="entry name" value="LYSOZYME-LIKE PROTEIN-RELATED"/>
    <property type="match status" value="1"/>
</dbReference>
<dbReference type="SUPFAM" id="SSF58104">
    <property type="entry name" value="Methyl-accepting chemotaxis protein (MCP) signaling domain"/>
    <property type="match status" value="1"/>
</dbReference>
<dbReference type="Pfam" id="PF00672">
    <property type="entry name" value="HAMP"/>
    <property type="match status" value="1"/>
</dbReference>
<dbReference type="InterPro" id="IPR004089">
    <property type="entry name" value="MCPsignal_dom"/>
</dbReference>
<comment type="similarity">
    <text evidence="4">Belongs to the methyl-accepting chemotaxis (MCP) protein family.</text>
</comment>
<dbReference type="GO" id="GO:0006935">
    <property type="term" value="P:chemotaxis"/>
    <property type="evidence" value="ECO:0007669"/>
    <property type="project" value="InterPro"/>
</dbReference>
<evidence type="ECO:0008006" key="11">
    <source>
        <dbReference type="Google" id="ProtNLM"/>
    </source>
</evidence>
<evidence type="ECO:0000256" key="5">
    <source>
        <dbReference type="PROSITE-ProRule" id="PRU00284"/>
    </source>
</evidence>
<keyword evidence="6" id="KW-0472">Membrane</keyword>
<dbReference type="InterPro" id="IPR003660">
    <property type="entry name" value="HAMP_dom"/>
</dbReference>
<dbReference type="SMART" id="SM00283">
    <property type="entry name" value="MA"/>
    <property type="match status" value="1"/>
</dbReference>